<reference evidence="1" key="1">
    <citation type="submission" date="2020-07" db="EMBL/GenBank/DDBJ databases">
        <authorList>
            <person name="Tarantini F.S."/>
            <person name="Hong K.W."/>
            <person name="Chan K.G."/>
        </authorList>
    </citation>
    <scope>NUCLEOTIDE SEQUENCE</scope>
    <source>
        <strain evidence="1">32-07</strain>
    </source>
</reference>
<proteinExistence type="predicted"/>
<sequence length="140" mass="13826">MTTTDDRDGRPGRGRRVATGLALAGASALGVLALPGAAHASGGSLSNIVLNPGGEACTAAHAETSVTATGSARQPGLKFKLIGQGGSVVTGTGSPGPVTAWGAQTQAGWYNWQGPGDYTACAKNNGTTSVYLNLLSIDTA</sequence>
<evidence type="ECO:0000313" key="2">
    <source>
        <dbReference type="Proteomes" id="UP001049518"/>
    </source>
</evidence>
<keyword evidence="2" id="KW-1185">Reference proteome</keyword>
<evidence type="ECO:0000313" key="1">
    <source>
        <dbReference type="EMBL" id="QXJ25621.1"/>
    </source>
</evidence>
<organism evidence="1 2">
    <name type="scientific">Actinomadura graeca</name>
    <dbReference type="NCBI Taxonomy" id="2750812"/>
    <lineage>
        <taxon>Bacteria</taxon>
        <taxon>Bacillati</taxon>
        <taxon>Actinomycetota</taxon>
        <taxon>Actinomycetes</taxon>
        <taxon>Streptosporangiales</taxon>
        <taxon>Thermomonosporaceae</taxon>
        <taxon>Actinomadura</taxon>
    </lineage>
</organism>
<accession>A0ABX8R3G4</accession>
<dbReference type="Proteomes" id="UP001049518">
    <property type="component" value="Chromosome"/>
</dbReference>
<dbReference type="PROSITE" id="PS51318">
    <property type="entry name" value="TAT"/>
    <property type="match status" value="1"/>
</dbReference>
<protein>
    <submittedName>
        <fullName evidence="1">Uncharacterized protein</fullName>
    </submittedName>
</protein>
<dbReference type="RefSeq" id="WP_231331735.1">
    <property type="nucleotide sequence ID" value="NZ_CP059572.1"/>
</dbReference>
<name>A0ABX8R3G4_9ACTN</name>
<dbReference type="InterPro" id="IPR006311">
    <property type="entry name" value="TAT_signal"/>
</dbReference>
<gene>
    <name evidence="1" type="ORF">AGRA3207_007141</name>
</gene>
<dbReference type="EMBL" id="CP059572">
    <property type="protein sequence ID" value="QXJ25621.1"/>
    <property type="molecule type" value="Genomic_DNA"/>
</dbReference>